<dbReference type="Gene3D" id="3.10.50.30">
    <property type="entry name" value="Transcription elongation factor, GreA/GreB, C-terminal domain"/>
    <property type="match status" value="1"/>
</dbReference>
<sequence length="154" mass="16923">MSDAMPSHLSPGSLPHTMHAPSDIYVTKLDYERLTRLVRQEPLAGDAGAIAALEQELTRAHLVDSYDILPDVVTMNSRIKLRDMNSLDELQITLVYPPEADEALHRVSILSRVAIAVLGCRLGDKVKWPSAGGLASYWVEAILHQPEAAGDWLS</sequence>
<dbReference type="Proteomes" id="UP001596513">
    <property type="component" value="Unassembled WGS sequence"/>
</dbReference>
<evidence type="ECO:0000313" key="3">
    <source>
        <dbReference type="EMBL" id="MFC7667617.1"/>
    </source>
</evidence>
<protein>
    <submittedName>
        <fullName evidence="3">GreA/GreB family elongation factor</fullName>
    </submittedName>
</protein>
<name>A0ABW2U409_9BACT</name>
<dbReference type="PANTHER" id="PTHR30437">
    <property type="entry name" value="TRANSCRIPTION ELONGATION FACTOR GREA"/>
    <property type="match status" value="1"/>
</dbReference>
<dbReference type="RefSeq" id="WP_380202289.1">
    <property type="nucleotide sequence ID" value="NZ_JBHTEK010000001.1"/>
</dbReference>
<accession>A0ABW2U409</accession>
<evidence type="ECO:0000259" key="2">
    <source>
        <dbReference type="Pfam" id="PF14760"/>
    </source>
</evidence>
<dbReference type="InterPro" id="IPR036953">
    <property type="entry name" value="GreA/GreB_C_sf"/>
</dbReference>
<dbReference type="GO" id="GO:0003746">
    <property type="term" value="F:translation elongation factor activity"/>
    <property type="evidence" value="ECO:0007669"/>
    <property type="project" value="UniProtKB-KW"/>
</dbReference>
<reference evidence="4" key="1">
    <citation type="journal article" date="2019" name="Int. J. Syst. Evol. Microbiol.">
        <title>The Global Catalogue of Microorganisms (GCM) 10K type strain sequencing project: providing services to taxonomists for standard genome sequencing and annotation.</title>
        <authorList>
            <consortium name="The Broad Institute Genomics Platform"/>
            <consortium name="The Broad Institute Genome Sequencing Center for Infectious Disease"/>
            <person name="Wu L."/>
            <person name="Ma J."/>
        </authorList>
    </citation>
    <scope>NUCLEOTIDE SEQUENCE [LARGE SCALE GENOMIC DNA]</scope>
    <source>
        <strain evidence="4">JCM 19635</strain>
    </source>
</reference>
<dbReference type="SUPFAM" id="SSF54534">
    <property type="entry name" value="FKBP-like"/>
    <property type="match status" value="1"/>
</dbReference>
<dbReference type="EMBL" id="JBHTEK010000001">
    <property type="protein sequence ID" value="MFC7667617.1"/>
    <property type="molecule type" value="Genomic_DNA"/>
</dbReference>
<gene>
    <name evidence="3" type="ORF">ACFQT0_09630</name>
</gene>
<dbReference type="Pfam" id="PF01272">
    <property type="entry name" value="GreA_GreB"/>
    <property type="match status" value="1"/>
</dbReference>
<dbReference type="InterPro" id="IPR001437">
    <property type="entry name" value="Tscrpt_elong_fac_GreA/B_C"/>
</dbReference>
<evidence type="ECO:0000259" key="1">
    <source>
        <dbReference type="Pfam" id="PF01272"/>
    </source>
</evidence>
<feature type="domain" description="Regulator of nucleoside diphosphate kinase N-terminal" evidence="2">
    <location>
        <begin position="24"/>
        <end position="63"/>
    </location>
</feature>
<keyword evidence="3" id="KW-0648">Protein biosynthesis</keyword>
<feature type="domain" description="Transcription elongation factor GreA/GreB C-terminal" evidence="1">
    <location>
        <begin position="71"/>
        <end position="142"/>
    </location>
</feature>
<organism evidence="3 4">
    <name type="scientific">Hymenobacter humi</name>
    <dbReference type="NCBI Taxonomy" id="1411620"/>
    <lineage>
        <taxon>Bacteria</taxon>
        <taxon>Pseudomonadati</taxon>
        <taxon>Bacteroidota</taxon>
        <taxon>Cytophagia</taxon>
        <taxon>Cytophagales</taxon>
        <taxon>Hymenobacteraceae</taxon>
        <taxon>Hymenobacter</taxon>
    </lineage>
</organism>
<evidence type="ECO:0000313" key="4">
    <source>
        <dbReference type="Proteomes" id="UP001596513"/>
    </source>
</evidence>
<dbReference type="InterPro" id="IPR029462">
    <property type="entry name" value="Rnk_N"/>
</dbReference>
<keyword evidence="4" id="KW-1185">Reference proteome</keyword>
<proteinExistence type="predicted"/>
<dbReference type="PANTHER" id="PTHR30437:SF5">
    <property type="entry name" value="REGULATOR OF NUCLEOSIDE DIPHOSPHATE KINASE"/>
    <property type="match status" value="1"/>
</dbReference>
<comment type="caution">
    <text evidence="3">The sequence shown here is derived from an EMBL/GenBank/DDBJ whole genome shotgun (WGS) entry which is preliminary data.</text>
</comment>
<dbReference type="Gene3D" id="1.10.286.20">
    <property type="match status" value="1"/>
</dbReference>
<dbReference type="InterPro" id="IPR023459">
    <property type="entry name" value="Tscrpt_elong_fac_GreA/B_fam"/>
</dbReference>
<keyword evidence="3" id="KW-0251">Elongation factor</keyword>
<dbReference type="Pfam" id="PF14760">
    <property type="entry name" value="Rnk_N"/>
    <property type="match status" value="1"/>
</dbReference>